<keyword evidence="3" id="KW-0804">Transcription</keyword>
<gene>
    <name evidence="5" type="ORF">Pfl04_02780</name>
</gene>
<dbReference type="Gene3D" id="1.20.120.530">
    <property type="entry name" value="GntR ligand-binding domain-like"/>
    <property type="match status" value="1"/>
</dbReference>
<dbReference type="CDD" id="cd07377">
    <property type="entry name" value="WHTH_GntR"/>
    <property type="match status" value="1"/>
</dbReference>
<accession>A0A8J3LPY3</accession>
<dbReference type="Proteomes" id="UP000653674">
    <property type="component" value="Unassembled WGS sequence"/>
</dbReference>
<keyword evidence="6" id="KW-1185">Reference proteome</keyword>
<comment type="caution">
    <text evidence="5">The sequence shown here is derived from an EMBL/GenBank/DDBJ whole genome shotgun (WGS) entry which is preliminary data.</text>
</comment>
<dbReference type="InterPro" id="IPR011711">
    <property type="entry name" value="GntR_C"/>
</dbReference>
<dbReference type="GO" id="GO:0003700">
    <property type="term" value="F:DNA-binding transcription factor activity"/>
    <property type="evidence" value="ECO:0007669"/>
    <property type="project" value="InterPro"/>
</dbReference>
<evidence type="ECO:0000313" key="5">
    <source>
        <dbReference type="EMBL" id="GIG71874.1"/>
    </source>
</evidence>
<dbReference type="RefSeq" id="WP_203981121.1">
    <property type="nucleotide sequence ID" value="NZ_BAAAQJ010000026.1"/>
</dbReference>
<dbReference type="AlphaFoldDB" id="A0A8J3LPY3"/>
<evidence type="ECO:0000256" key="2">
    <source>
        <dbReference type="ARBA" id="ARBA00023125"/>
    </source>
</evidence>
<sequence>MDEPLAQPIARHGVVDALVARIRADVLAERYTPGAYLPPERDLAARYGVTRTSLKHALVRLVETGLLETRHGVGTRVRDYRRDAGVDLLPFLVVAAGPDWLPEIFQARREIGALIAARAATHATPEQRERLSDLVAEVRAAPSTDAAQRAECEVHRTLAAACANRVYALLVNSLLRAYDEVRHLFTGPFSDPVAAAARLRRLVEAVREGDGPAAHAAAAAYYAETERLMLA</sequence>
<dbReference type="InterPro" id="IPR036388">
    <property type="entry name" value="WH-like_DNA-bd_sf"/>
</dbReference>
<dbReference type="PANTHER" id="PTHR43537:SF44">
    <property type="entry name" value="GNTR FAMILY REGULATORY PROTEIN"/>
    <property type="match status" value="1"/>
</dbReference>
<evidence type="ECO:0000259" key="4">
    <source>
        <dbReference type="PROSITE" id="PS50949"/>
    </source>
</evidence>
<name>A0A8J3LPY3_9ACTN</name>
<evidence type="ECO:0000256" key="1">
    <source>
        <dbReference type="ARBA" id="ARBA00023015"/>
    </source>
</evidence>
<dbReference type="SMART" id="SM00895">
    <property type="entry name" value="FCD"/>
    <property type="match status" value="1"/>
</dbReference>
<protein>
    <submittedName>
        <fullName evidence="5">Putative HTH-type transcriptional regulator</fullName>
    </submittedName>
</protein>
<evidence type="ECO:0000256" key="3">
    <source>
        <dbReference type="ARBA" id="ARBA00023163"/>
    </source>
</evidence>
<dbReference type="PANTHER" id="PTHR43537">
    <property type="entry name" value="TRANSCRIPTIONAL REGULATOR, GNTR FAMILY"/>
    <property type="match status" value="1"/>
</dbReference>
<organism evidence="5 6">
    <name type="scientific">Planosporangium flavigriseum</name>
    <dbReference type="NCBI Taxonomy" id="373681"/>
    <lineage>
        <taxon>Bacteria</taxon>
        <taxon>Bacillati</taxon>
        <taxon>Actinomycetota</taxon>
        <taxon>Actinomycetes</taxon>
        <taxon>Micromonosporales</taxon>
        <taxon>Micromonosporaceae</taxon>
        <taxon>Planosporangium</taxon>
    </lineage>
</organism>
<dbReference type="InterPro" id="IPR008920">
    <property type="entry name" value="TF_FadR/GntR_C"/>
</dbReference>
<dbReference type="PRINTS" id="PR00035">
    <property type="entry name" value="HTHGNTR"/>
</dbReference>
<dbReference type="PROSITE" id="PS50949">
    <property type="entry name" value="HTH_GNTR"/>
    <property type="match status" value="1"/>
</dbReference>
<dbReference type="Pfam" id="PF00392">
    <property type="entry name" value="GntR"/>
    <property type="match status" value="1"/>
</dbReference>
<dbReference type="Gene3D" id="1.10.10.10">
    <property type="entry name" value="Winged helix-like DNA-binding domain superfamily/Winged helix DNA-binding domain"/>
    <property type="match status" value="1"/>
</dbReference>
<reference evidence="5" key="1">
    <citation type="submission" date="2021-01" db="EMBL/GenBank/DDBJ databases">
        <title>Whole genome shotgun sequence of Planosporangium flavigriseum NBRC 105377.</title>
        <authorList>
            <person name="Komaki H."/>
            <person name="Tamura T."/>
        </authorList>
    </citation>
    <scope>NUCLEOTIDE SEQUENCE</scope>
    <source>
        <strain evidence="5">NBRC 105377</strain>
    </source>
</reference>
<dbReference type="SUPFAM" id="SSF46785">
    <property type="entry name" value="Winged helix' DNA-binding domain"/>
    <property type="match status" value="1"/>
</dbReference>
<evidence type="ECO:0000313" key="6">
    <source>
        <dbReference type="Proteomes" id="UP000653674"/>
    </source>
</evidence>
<proteinExistence type="predicted"/>
<keyword evidence="2" id="KW-0238">DNA-binding</keyword>
<dbReference type="EMBL" id="BONU01000001">
    <property type="protein sequence ID" value="GIG71874.1"/>
    <property type="molecule type" value="Genomic_DNA"/>
</dbReference>
<feature type="domain" description="HTH gntR-type" evidence="4">
    <location>
        <begin position="12"/>
        <end position="80"/>
    </location>
</feature>
<dbReference type="SMART" id="SM00345">
    <property type="entry name" value="HTH_GNTR"/>
    <property type="match status" value="1"/>
</dbReference>
<dbReference type="SUPFAM" id="SSF48008">
    <property type="entry name" value="GntR ligand-binding domain-like"/>
    <property type="match status" value="1"/>
</dbReference>
<dbReference type="GO" id="GO:0003677">
    <property type="term" value="F:DNA binding"/>
    <property type="evidence" value="ECO:0007669"/>
    <property type="project" value="UniProtKB-KW"/>
</dbReference>
<dbReference type="Pfam" id="PF07729">
    <property type="entry name" value="FCD"/>
    <property type="match status" value="1"/>
</dbReference>
<keyword evidence="1" id="KW-0805">Transcription regulation</keyword>
<dbReference type="InterPro" id="IPR036390">
    <property type="entry name" value="WH_DNA-bd_sf"/>
</dbReference>
<dbReference type="InterPro" id="IPR000524">
    <property type="entry name" value="Tscrpt_reg_HTH_GntR"/>
</dbReference>